<dbReference type="EMBL" id="WACR01000014">
    <property type="protein sequence ID" value="KAB1061824.1"/>
    <property type="molecule type" value="Genomic_DNA"/>
</dbReference>
<reference evidence="4 5" key="1">
    <citation type="submission" date="2019-09" db="EMBL/GenBank/DDBJ databases">
        <title>Genomes of Cryomorphaceae.</title>
        <authorList>
            <person name="Bowman J.P."/>
        </authorList>
    </citation>
    <scope>NUCLEOTIDE SEQUENCE [LARGE SCALE GENOMIC DNA]</scope>
    <source>
        <strain evidence="4 5">KCTC 52047</strain>
    </source>
</reference>
<dbReference type="NCBIfam" id="TIGR04183">
    <property type="entry name" value="Por_Secre_tail"/>
    <property type="match status" value="1"/>
</dbReference>
<feature type="chain" id="PRO_5026974753" evidence="2">
    <location>
        <begin position="20"/>
        <end position="722"/>
    </location>
</feature>
<keyword evidence="1 2" id="KW-0732">Signal</keyword>
<sequence length="722" mass="81998">MKNLVLTLIGAIASTGLFAQDSLLPLKEQPRGGFQESAEQSFSVRASNSRIVYQFDTIELPFIDDFSKNLIKDYRIDLDDPSLVKEFCPDFRIDGNVVNAVEFMTDTSYDYSFNSNSGQWDSTANAPQIIAFLDSLNCVDTVALDTVWPLPNGRLVNGALNPDVVADSFLVSINDTTVFVPPSNNVLWTSNDVYINESYGQEPPTIGVATFDGLDSLGMPHSPNQGPGVEGLADVFTSAPIQLGSRPSGGNYNNSDSIILSFYYQPQGFGDMPEEDDSLALEFLNLNTGQWDYIWSAQGEANKPFEQVFIKISNTDYYQDGFRFRFKNRATTSGNFDHWHIDYVRLDANRTSDENTIDDVAFSKQAPSILKDYSHVPWSHFKNDPTSYMADTSGTESHNMSDIQKNVTFSVQVEENGTNIFTTPVFPIPNFQPETFQQRDVPLQNFVFPDTDTNKRHTFKVANVLNTTPDLNRNNDTAFYWQDFGTYYSYDDGTAEYAYKVVGANSKMSVEYDLGPVTDSLRAINIYFPRTLEDYSDNLFRLQIYKDLDQNPVYQSAYFNPQYSSRNIVTRYELSEPLEVTGTIYVGIEQQNRDVLVGFDQNFEKRDRCYYNAGSGWYNISFDGSLMIHPEFDSLYNPYPVNTPEISEEKNIKLYPNPVSHELRIEGLDEQHRASILDLTGREVWNGRVYNRIDVTQIPRGTYILHIQNAQKPIIKKFIKAE</sequence>
<evidence type="ECO:0000259" key="3">
    <source>
        <dbReference type="Pfam" id="PF18962"/>
    </source>
</evidence>
<protein>
    <submittedName>
        <fullName evidence="4">T9SS type A sorting domain-containing protein</fullName>
    </submittedName>
</protein>
<keyword evidence="5" id="KW-1185">Reference proteome</keyword>
<feature type="signal peptide" evidence="2">
    <location>
        <begin position="1"/>
        <end position="19"/>
    </location>
</feature>
<proteinExistence type="predicted"/>
<evidence type="ECO:0000256" key="2">
    <source>
        <dbReference type="SAM" id="SignalP"/>
    </source>
</evidence>
<comment type="caution">
    <text evidence="4">The sequence shown here is derived from an EMBL/GenBank/DDBJ whole genome shotgun (WGS) entry which is preliminary data.</text>
</comment>
<dbReference type="OrthoDB" id="1488838at2"/>
<dbReference type="Proteomes" id="UP000435357">
    <property type="component" value="Unassembled WGS sequence"/>
</dbReference>
<evidence type="ECO:0000313" key="4">
    <source>
        <dbReference type="EMBL" id="KAB1061824.1"/>
    </source>
</evidence>
<dbReference type="AlphaFoldDB" id="A0A6N6M3F8"/>
<dbReference type="RefSeq" id="WP_151170161.1">
    <property type="nucleotide sequence ID" value="NZ_WACR01000014.1"/>
</dbReference>
<feature type="domain" description="Secretion system C-terminal sorting" evidence="3">
    <location>
        <begin position="654"/>
        <end position="719"/>
    </location>
</feature>
<dbReference type="Pfam" id="PF18962">
    <property type="entry name" value="Por_Secre_tail"/>
    <property type="match status" value="1"/>
</dbReference>
<accession>A0A6N6M3F8</accession>
<evidence type="ECO:0000313" key="5">
    <source>
        <dbReference type="Proteomes" id="UP000435357"/>
    </source>
</evidence>
<dbReference type="InterPro" id="IPR026444">
    <property type="entry name" value="Secre_tail"/>
</dbReference>
<dbReference type="Gene3D" id="2.60.120.260">
    <property type="entry name" value="Galactose-binding domain-like"/>
    <property type="match status" value="1"/>
</dbReference>
<gene>
    <name evidence="4" type="ORF">F3059_13455</name>
</gene>
<organism evidence="4 5">
    <name type="scientific">Salibacter halophilus</name>
    <dbReference type="NCBI Taxonomy" id="1803916"/>
    <lineage>
        <taxon>Bacteria</taxon>
        <taxon>Pseudomonadati</taxon>
        <taxon>Bacteroidota</taxon>
        <taxon>Flavobacteriia</taxon>
        <taxon>Flavobacteriales</taxon>
        <taxon>Salibacteraceae</taxon>
        <taxon>Salibacter</taxon>
    </lineage>
</organism>
<evidence type="ECO:0000256" key="1">
    <source>
        <dbReference type="ARBA" id="ARBA00022729"/>
    </source>
</evidence>
<name>A0A6N6M3F8_9FLAO</name>